<dbReference type="GO" id="GO:0000270">
    <property type="term" value="P:peptidoglycan metabolic process"/>
    <property type="evidence" value="ECO:0007669"/>
    <property type="project" value="TreeGrafter"/>
</dbReference>
<dbReference type="EMBL" id="PTRA01000001">
    <property type="protein sequence ID" value="PQA58962.1"/>
    <property type="molecule type" value="Genomic_DNA"/>
</dbReference>
<feature type="domain" description="DUF218" evidence="2">
    <location>
        <begin position="76"/>
        <end position="242"/>
    </location>
</feature>
<keyword evidence="1" id="KW-1133">Transmembrane helix</keyword>
<sequence>MFFLLSKILFYLLMPITFLAYGLLTAAFSKSARRKQWAIWATLGWLFISTTDVITNELALAWEYAPVTLKADETYDMAVVLTGGITGKKDGKVFFGNSADRILQPLLLYKAGKIKKILISGGSGIVSAQADSTSEGKAAAQLLHLAGIPQSDIILEGTSRNTRENARNTAKLLGQSTPKILLVTSAFHMRRAVACFQKENVQVRPYPTDFFASERQTAWDYLLIPKEYNLFCTYRMMHEIVGYVMYWAMGYLS</sequence>
<evidence type="ECO:0000313" key="3">
    <source>
        <dbReference type="EMBL" id="PQA58962.1"/>
    </source>
</evidence>
<protein>
    <submittedName>
        <fullName evidence="3">YdcF family protein</fullName>
    </submittedName>
</protein>
<keyword evidence="1" id="KW-0472">Membrane</keyword>
<name>A0A2S7IML5_9BACT</name>
<dbReference type="Gene3D" id="3.40.50.620">
    <property type="entry name" value="HUPs"/>
    <property type="match status" value="1"/>
</dbReference>
<dbReference type="GO" id="GO:0005886">
    <property type="term" value="C:plasma membrane"/>
    <property type="evidence" value="ECO:0007669"/>
    <property type="project" value="TreeGrafter"/>
</dbReference>
<evidence type="ECO:0000259" key="2">
    <source>
        <dbReference type="Pfam" id="PF02698"/>
    </source>
</evidence>
<dbReference type="AlphaFoldDB" id="A0A2S7IML5"/>
<dbReference type="Pfam" id="PF02698">
    <property type="entry name" value="DUF218"/>
    <property type="match status" value="1"/>
</dbReference>
<dbReference type="OrthoDB" id="9782395at2"/>
<organism evidence="3 4">
    <name type="scientific">Siphonobacter curvatus</name>
    <dbReference type="NCBI Taxonomy" id="2094562"/>
    <lineage>
        <taxon>Bacteria</taxon>
        <taxon>Pseudomonadati</taxon>
        <taxon>Bacteroidota</taxon>
        <taxon>Cytophagia</taxon>
        <taxon>Cytophagales</taxon>
        <taxon>Cytophagaceae</taxon>
        <taxon>Siphonobacter</taxon>
    </lineage>
</organism>
<dbReference type="PANTHER" id="PTHR30336">
    <property type="entry name" value="INNER MEMBRANE PROTEIN, PROBABLE PERMEASE"/>
    <property type="match status" value="1"/>
</dbReference>
<dbReference type="InterPro" id="IPR003848">
    <property type="entry name" value="DUF218"/>
</dbReference>
<dbReference type="GO" id="GO:0043164">
    <property type="term" value="P:Gram-negative-bacterium-type cell wall biogenesis"/>
    <property type="evidence" value="ECO:0007669"/>
    <property type="project" value="TreeGrafter"/>
</dbReference>
<keyword evidence="1" id="KW-0812">Transmembrane</keyword>
<feature type="transmembrane region" description="Helical" evidence="1">
    <location>
        <begin position="6"/>
        <end position="28"/>
    </location>
</feature>
<dbReference type="InterPro" id="IPR014729">
    <property type="entry name" value="Rossmann-like_a/b/a_fold"/>
</dbReference>
<keyword evidence="4" id="KW-1185">Reference proteome</keyword>
<dbReference type="CDD" id="cd06259">
    <property type="entry name" value="YdcF-like"/>
    <property type="match status" value="1"/>
</dbReference>
<accession>A0A2S7IML5</accession>
<dbReference type="Proteomes" id="UP000239590">
    <property type="component" value="Unassembled WGS sequence"/>
</dbReference>
<evidence type="ECO:0000313" key="4">
    <source>
        <dbReference type="Proteomes" id="UP000239590"/>
    </source>
</evidence>
<reference evidence="4" key="1">
    <citation type="submission" date="2018-02" db="EMBL/GenBank/DDBJ databases">
        <title>Genome sequencing of Solimonas sp. HR-BB.</title>
        <authorList>
            <person name="Lee Y."/>
            <person name="Jeon C.O."/>
        </authorList>
    </citation>
    <scope>NUCLEOTIDE SEQUENCE [LARGE SCALE GENOMIC DNA]</scope>
    <source>
        <strain evidence="4">HR-U</strain>
    </source>
</reference>
<dbReference type="PANTHER" id="PTHR30336:SF4">
    <property type="entry name" value="ENVELOPE BIOGENESIS FACTOR ELYC"/>
    <property type="match status" value="1"/>
</dbReference>
<evidence type="ECO:0000256" key="1">
    <source>
        <dbReference type="SAM" id="Phobius"/>
    </source>
</evidence>
<proteinExistence type="predicted"/>
<dbReference type="InterPro" id="IPR051599">
    <property type="entry name" value="Cell_Envelope_Assoc"/>
</dbReference>
<comment type="caution">
    <text evidence="3">The sequence shown here is derived from an EMBL/GenBank/DDBJ whole genome shotgun (WGS) entry which is preliminary data.</text>
</comment>
<gene>
    <name evidence="3" type="ORF">C5O19_04705</name>
</gene>